<dbReference type="AlphaFoldDB" id="A0A7G8BJ19"/>
<feature type="chain" id="PRO_5028815123" evidence="2">
    <location>
        <begin position="24"/>
        <end position="146"/>
    </location>
</feature>
<evidence type="ECO:0000256" key="2">
    <source>
        <dbReference type="SAM" id="SignalP"/>
    </source>
</evidence>
<protein>
    <submittedName>
        <fullName evidence="3">Uncharacterized protein</fullName>
    </submittedName>
</protein>
<gene>
    <name evidence="3" type="ORF">H7849_00450</name>
</gene>
<keyword evidence="4" id="KW-1185">Reference proteome</keyword>
<evidence type="ECO:0000313" key="3">
    <source>
        <dbReference type="EMBL" id="QNI32539.1"/>
    </source>
</evidence>
<feature type="region of interest" description="Disordered" evidence="1">
    <location>
        <begin position="40"/>
        <end position="70"/>
    </location>
</feature>
<feature type="signal peptide" evidence="2">
    <location>
        <begin position="1"/>
        <end position="23"/>
    </location>
</feature>
<dbReference type="KEGG" id="adin:H7849_00450"/>
<keyword evidence="2" id="KW-0732">Signal</keyword>
<reference evidence="3 4" key="1">
    <citation type="submission" date="2020-08" db="EMBL/GenBank/DDBJ databases">
        <title>Edaphobacter telluris sp. nov. and Acidobacterium dinghuensis sp. nov., two acidobacteria isolated from forest soil.</title>
        <authorList>
            <person name="Fu J."/>
            <person name="Qiu L."/>
        </authorList>
    </citation>
    <scope>NUCLEOTIDE SEQUENCE [LARGE SCALE GENOMIC DNA]</scope>
    <source>
        <strain evidence="3">4Y35</strain>
    </source>
</reference>
<proteinExistence type="predicted"/>
<accession>A0A7G8BJ19</accession>
<dbReference type="EMBL" id="CP060394">
    <property type="protein sequence ID" value="QNI32539.1"/>
    <property type="molecule type" value="Genomic_DNA"/>
</dbReference>
<name>A0A7G8BJ19_9BACT</name>
<evidence type="ECO:0000313" key="4">
    <source>
        <dbReference type="Proteomes" id="UP000515312"/>
    </source>
</evidence>
<dbReference type="PROSITE" id="PS51257">
    <property type="entry name" value="PROKAR_LIPOPROTEIN"/>
    <property type="match status" value="1"/>
</dbReference>
<dbReference type="Proteomes" id="UP000515312">
    <property type="component" value="Chromosome"/>
</dbReference>
<evidence type="ECO:0000256" key="1">
    <source>
        <dbReference type="SAM" id="MobiDB-lite"/>
    </source>
</evidence>
<organism evidence="3 4">
    <name type="scientific">Alloacidobacterium dinghuense</name>
    <dbReference type="NCBI Taxonomy" id="2763107"/>
    <lineage>
        <taxon>Bacteria</taxon>
        <taxon>Pseudomonadati</taxon>
        <taxon>Acidobacteriota</taxon>
        <taxon>Terriglobia</taxon>
        <taxon>Terriglobales</taxon>
        <taxon>Acidobacteriaceae</taxon>
        <taxon>Alloacidobacterium</taxon>
    </lineage>
</organism>
<dbReference type="RefSeq" id="WP_186743493.1">
    <property type="nucleotide sequence ID" value="NZ_CP060394.1"/>
</dbReference>
<sequence>MRRQSFAFGLLVVVLACSNLAYGATRQWQSGKLLDTEQQKVKEESTTTYTTDGQAKNKSDGKTDYSQNTTATTADNIDTYEVYTIQGAGKTYIAREKLLFPWSKPANVTVGAELKYAIDGRKLYILDDDQKEHKASIVKTSLNEAK</sequence>